<dbReference type="NCBIfam" id="TIGR00277">
    <property type="entry name" value="HDIG"/>
    <property type="match status" value="1"/>
</dbReference>
<dbReference type="InterPro" id="IPR003607">
    <property type="entry name" value="HD/PDEase_dom"/>
</dbReference>
<dbReference type="EMBL" id="PHUJ01000003">
    <property type="protein sequence ID" value="PKB28734.1"/>
    <property type="molecule type" value="Genomic_DNA"/>
</dbReference>
<dbReference type="Proteomes" id="UP000232453">
    <property type="component" value="Unassembled WGS sequence"/>
</dbReference>
<evidence type="ECO:0000259" key="1">
    <source>
        <dbReference type="Pfam" id="PF01966"/>
    </source>
</evidence>
<dbReference type="CDD" id="cd00077">
    <property type="entry name" value="HDc"/>
    <property type="match status" value="1"/>
</dbReference>
<proteinExistence type="predicted"/>
<accession>A0AA44ZMG1</accession>
<sequence length="217" mass="24391">MESFDTGALWLQVSARRVAEIGWWDGHRVVVMPETPTPGEARSLARQLLEPLHRRWAHVQAVAEKALELSPAVDEQDRELLVVAAWLHDIGYSPDVRDTGSHQIDGAAYLERMGYPDRLCALVAHHSAASYEVAHRGLADRLAYWECERSPVSDALWTADMTTGPAGQRMGYPERLEEILERYEPDSVVARAMTAARTSIEIAIDETMIRLERAKFS</sequence>
<dbReference type="InterPro" id="IPR006674">
    <property type="entry name" value="HD_domain"/>
</dbReference>
<organism evidence="2 3">
    <name type="scientific">Pseudonocardia alni</name>
    <name type="common">Amycolata alni</name>
    <dbReference type="NCBI Taxonomy" id="33907"/>
    <lineage>
        <taxon>Bacteria</taxon>
        <taxon>Bacillati</taxon>
        <taxon>Actinomycetota</taxon>
        <taxon>Actinomycetes</taxon>
        <taxon>Pseudonocardiales</taxon>
        <taxon>Pseudonocardiaceae</taxon>
        <taxon>Pseudonocardia</taxon>
    </lineage>
</organism>
<dbReference type="AlphaFoldDB" id="A0AA44ZMG1"/>
<dbReference type="Pfam" id="PF01966">
    <property type="entry name" value="HD"/>
    <property type="match status" value="1"/>
</dbReference>
<reference evidence="2 3" key="1">
    <citation type="submission" date="2017-11" db="EMBL/GenBank/DDBJ databases">
        <title>Sequencing the genomes of 1000 actinobacteria strains.</title>
        <authorList>
            <person name="Klenk H.-P."/>
        </authorList>
    </citation>
    <scope>NUCLEOTIDE SEQUENCE [LARGE SCALE GENOMIC DNA]</scope>
    <source>
        <strain evidence="2 3">DSM 44104</strain>
    </source>
</reference>
<dbReference type="Gene3D" id="1.10.3210.10">
    <property type="entry name" value="Hypothetical protein af1432"/>
    <property type="match status" value="1"/>
</dbReference>
<feature type="domain" description="HD" evidence="1">
    <location>
        <begin position="55"/>
        <end position="129"/>
    </location>
</feature>
<dbReference type="SUPFAM" id="SSF109604">
    <property type="entry name" value="HD-domain/PDEase-like"/>
    <property type="match status" value="1"/>
</dbReference>
<protein>
    <submittedName>
        <fullName evidence="2">Metal dependent phosphohydrolase</fullName>
    </submittedName>
</protein>
<comment type="caution">
    <text evidence="2">The sequence shown here is derived from an EMBL/GenBank/DDBJ whole genome shotgun (WGS) entry which is preliminary data.</text>
</comment>
<evidence type="ECO:0000313" key="2">
    <source>
        <dbReference type="EMBL" id="PKB28734.1"/>
    </source>
</evidence>
<evidence type="ECO:0000313" key="3">
    <source>
        <dbReference type="Proteomes" id="UP000232453"/>
    </source>
</evidence>
<gene>
    <name evidence="2" type="ORF">ATL51_0354</name>
</gene>
<dbReference type="InterPro" id="IPR006675">
    <property type="entry name" value="HDIG_dom"/>
</dbReference>
<name>A0AA44ZMG1_PSEA5</name>